<evidence type="ECO:0000313" key="1">
    <source>
        <dbReference type="EMBL" id="QJA46500.1"/>
    </source>
</evidence>
<sequence>MAKKDLQSMRQFLNGRIGRVSNFLLPEGAVTTAKNVHFDELGQVKLRPGTTLINAQVSDNYACLGLHYLKGTNSQLLAVFSDGTNSDVYYNAAGTWTKITGLTDQTKDLKTRFTTFLDQAIVVNGTDIAEAWFGTGTADQSIGTLANDLNLDDMDSYKCSLVEAFKARVYMAGNTTTPDRLFFSKVASSTPHITWTPTTDWVDIGSRDGSNITALKRYAYDLLVFKKEFLYRYRGSAGVDPEPLINIGTPSQEAVVEGKKGIYYFSSDPVGIYVYTGGQPVEISRAVSDFLEAIPSTYFATVNGFTEADGDHICFNIGDVTVGGVSWTNVVLRYTISSQVWTVYSYPNELRRGVIWDNATNNVAVVGDSDGNIMTYNSGLTDNGTAISYELITRYYELGALSETNVINKMSAISSKAQGGFLKFQIDDSEDWKNVGQLKKFVTIFKNTNIKGHRCRFKLLGDSTATPFLFEGLEFLEATNLGFIE</sequence>
<proteinExistence type="predicted"/>
<dbReference type="AlphaFoldDB" id="A0A6H1ZH25"/>
<gene>
    <name evidence="1" type="ORF">TM448A00446_0007</name>
    <name evidence="2" type="ORF">TM448B00242_0024</name>
</gene>
<accession>A0A6H1ZH25</accession>
<evidence type="ECO:0000313" key="2">
    <source>
        <dbReference type="EMBL" id="QJH94550.1"/>
    </source>
</evidence>
<dbReference type="EMBL" id="MT144602">
    <property type="protein sequence ID" value="QJH94550.1"/>
    <property type="molecule type" value="Genomic_DNA"/>
</dbReference>
<organism evidence="1">
    <name type="scientific">viral metagenome</name>
    <dbReference type="NCBI Taxonomy" id="1070528"/>
    <lineage>
        <taxon>unclassified sequences</taxon>
        <taxon>metagenomes</taxon>
        <taxon>organismal metagenomes</taxon>
    </lineage>
</organism>
<name>A0A6H1ZH25_9ZZZZ</name>
<reference evidence="1" key="1">
    <citation type="submission" date="2020-03" db="EMBL/GenBank/DDBJ databases">
        <title>The deep terrestrial virosphere.</title>
        <authorList>
            <person name="Holmfeldt K."/>
            <person name="Nilsson E."/>
            <person name="Simone D."/>
            <person name="Lopez-Fernandez M."/>
            <person name="Wu X."/>
            <person name="de Brujin I."/>
            <person name="Lundin D."/>
            <person name="Andersson A."/>
            <person name="Bertilsson S."/>
            <person name="Dopson M."/>
        </authorList>
    </citation>
    <scope>NUCLEOTIDE SEQUENCE</scope>
    <source>
        <strain evidence="1">TM448A00446</strain>
        <strain evidence="2">TM448B00242</strain>
    </source>
</reference>
<protein>
    <submittedName>
        <fullName evidence="1">Uncharacterized protein</fullName>
    </submittedName>
</protein>
<dbReference type="EMBL" id="MT144013">
    <property type="protein sequence ID" value="QJA46500.1"/>
    <property type="molecule type" value="Genomic_DNA"/>
</dbReference>